<dbReference type="Proteomes" id="UP001168575">
    <property type="component" value="Unassembled WGS sequence"/>
</dbReference>
<dbReference type="GO" id="GO:0042276">
    <property type="term" value="P:error-prone translesion synthesis"/>
    <property type="evidence" value="ECO:0007669"/>
    <property type="project" value="TreeGrafter"/>
</dbReference>
<evidence type="ECO:0000256" key="2">
    <source>
        <dbReference type="ARBA" id="ARBA00025589"/>
    </source>
</evidence>
<dbReference type="InterPro" id="IPR043502">
    <property type="entry name" value="DNA/RNA_pol_sf"/>
</dbReference>
<dbReference type="PANTHER" id="PTHR11076:SF35">
    <property type="entry name" value="DNA REPAIR PROTEIN HOMOLOG YOBH"/>
    <property type="match status" value="1"/>
</dbReference>
<reference evidence="5" key="1">
    <citation type="submission" date="2023-07" db="EMBL/GenBank/DDBJ databases">
        <title>Between Cages and Wild: Unraveling the Impact of Captivity on Animal Microbiomes and Antimicrobial Resistance.</title>
        <authorList>
            <person name="Schmartz G.P."/>
            <person name="Rehner J."/>
            <person name="Schuff M.J."/>
            <person name="Becker S.L."/>
            <person name="Kravczyk M."/>
            <person name="Gurevich A."/>
            <person name="Francke R."/>
            <person name="Mueller R."/>
            <person name="Keller V."/>
            <person name="Keller A."/>
        </authorList>
    </citation>
    <scope>NUCLEOTIDE SEQUENCE</scope>
    <source>
        <strain evidence="5">S12M_St_49</strain>
    </source>
</reference>
<evidence type="ECO:0000256" key="3">
    <source>
        <dbReference type="SAM" id="MobiDB-lite"/>
    </source>
</evidence>
<feature type="region of interest" description="Disordered" evidence="3">
    <location>
        <begin position="274"/>
        <end position="296"/>
    </location>
</feature>
<protein>
    <recommendedName>
        <fullName evidence="4">UmuC domain-containing protein</fullName>
    </recommendedName>
</protein>
<dbReference type="InterPro" id="IPR050116">
    <property type="entry name" value="DNA_polymerase-Y"/>
</dbReference>
<dbReference type="SUPFAM" id="SSF100879">
    <property type="entry name" value="Lesion bypass DNA polymerase (Y-family), little finger domain"/>
    <property type="match status" value="1"/>
</dbReference>
<dbReference type="EMBL" id="JAUMVS010000125">
    <property type="protein sequence ID" value="MDO4842256.1"/>
    <property type="molecule type" value="Genomic_DNA"/>
</dbReference>
<dbReference type="InterPro" id="IPR043128">
    <property type="entry name" value="Rev_trsase/Diguanyl_cyclase"/>
</dbReference>
<dbReference type="GO" id="GO:0003684">
    <property type="term" value="F:damaged DNA binding"/>
    <property type="evidence" value="ECO:0007669"/>
    <property type="project" value="InterPro"/>
</dbReference>
<dbReference type="GO" id="GO:0006281">
    <property type="term" value="P:DNA repair"/>
    <property type="evidence" value="ECO:0007669"/>
    <property type="project" value="InterPro"/>
</dbReference>
<comment type="function">
    <text evidence="2">Poorly processive, error-prone DNA polymerase involved in untargeted mutagenesis. Copies undamaged DNA at stalled replication forks, which arise in vivo from mismatched or misaligned primer ends. These misaligned primers can be extended by PolIV. Exhibits no 3'-5' exonuclease (proofreading) activity. May be involved in translesional synthesis, in conjunction with the beta clamp from PolIII.</text>
</comment>
<dbReference type="Pfam" id="PF11799">
    <property type="entry name" value="IMS_C"/>
    <property type="match status" value="1"/>
</dbReference>
<dbReference type="AlphaFoldDB" id="A0AA43RK33"/>
<evidence type="ECO:0000313" key="6">
    <source>
        <dbReference type="Proteomes" id="UP001168575"/>
    </source>
</evidence>
<proteinExistence type="inferred from homology"/>
<dbReference type="Gene3D" id="1.10.150.20">
    <property type="entry name" value="5' to 3' exonuclease, C-terminal subdomain"/>
    <property type="match status" value="1"/>
</dbReference>
<dbReference type="InterPro" id="IPR017961">
    <property type="entry name" value="DNA_pol_Y-fam_little_finger"/>
</dbReference>
<dbReference type="Pfam" id="PF00817">
    <property type="entry name" value="IMS"/>
    <property type="match status" value="1"/>
</dbReference>
<dbReference type="SUPFAM" id="SSF56672">
    <property type="entry name" value="DNA/RNA polymerases"/>
    <property type="match status" value="1"/>
</dbReference>
<organism evidence="5 6">
    <name type="scientific">Phoenicibacter congonensis</name>
    <dbReference type="NCBI Taxonomy" id="1944646"/>
    <lineage>
        <taxon>Bacteria</taxon>
        <taxon>Bacillati</taxon>
        <taxon>Actinomycetota</taxon>
        <taxon>Coriobacteriia</taxon>
        <taxon>Eggerthellales</taxon>
        <taxon>Eggerthellaceae</taxon>
        <taxon>Phoenicibacter</taxon>
    </lineage>
</organism>
<dbReference type="GO" id="GO:0005829">
    <property type="term" value="C:cytosol"/>
    <property type="evidence" value="ECO:0007669"/>
    <property type="project" value="TreeGrafter"/>
</dbReference>
<dbReference type="GO" id="GO:0003887">
    <property type="term" value="F:DNA-directed DNA polymerase activity"/>
    <property type="evidence" value="ECO:0007669"/>
    <property type="project" value="TreeGrafter"/>
</dbReference>
<sequence length="296" mass="32804">QAAYALKDRIHRELGFTVNVGVSCNKLLAKMAGELEKPDKVHTLFPAEIGEKMWPLPVGELFSVGPASRARLEQIGVSTIGQLARMELARVKALLGKHGEQIWNYANGRGPEELASDTPLNKGYGNSTTLPADITRPDQGRKVLLSLCETVGARLRADGQRGRCVTVHLRTADFYDWSHQTPLAQPSDATLEIWQAACRALDQMWQGGTPLRQLGVSVTRVSREAARQLSLFGDSYDKLARLDQAVDGIRRRYGEDALQRAVFLQEDGVEHMAGGLSKERRTGVTKPLDEEEEYRE</sequence>
<name>A0AA43RK33_9ACTN</name>
<keyword evidence="6" id="KW-1185">Reference proteome</keyword>
<comment type="similarity">
    <text evidence="1">Belongs to the DNA polymerase type-Y family.</text>
</comment>
<dbReference type="GO" id="GO:0009432">
    <property type="term" value="P:SOS response"/>
    <property type="evidence" value="ECO:0007669"/>
    <property type="project" value="TreeGrafter"/>
</dbReference>
<evidence type="ECO:0000256" key="1">
    <source>
        <dbReference type="ARBA" id="ARBA00010945"/>
    </source>
</evidence>
<comment type="caution">
    <text evidence="5">The sequence shown here is derived from an EMBL/GenBank/DDBJ whole genome shotgun (WGS) entry which is preliminary data.</text>
</comment>
<dbReference type="InterPro" id="IPR001126">
    <property type="entry name" value="UmuC"/>
</dbReference>
<gene>
    <name evidence="5" type="ORF">Q3982_06225</name>
</gene>
<feature type="non-terminal residue" evidence="5">
    <location>
        <position position="1"/>
    </location>
</feature>
<evidence type="ECO:0000259" key="4">
    <source>
        <dbReference type="PROSITE" id="PS50173"/>
    </source>
</evidence>
<evidence type="ECO:0000313" key="5">
    <source>
        <dbReference type="EMBL" id="MDO4842256.1"/>
    </source>
</evidence>
<dbReference type="Gene3D" id="3.30.70.270">
    <property type="match status" value="1"/>
</dbReference>
<dbReference type="Gene3D" id="3.30.1490.100">
    <property type="entry name" value="DNA polymerase, Y-family, little finger domain"/>
    <property type="match status" value="1"/>
</dbReference>
<feature type="domain" description="UmuC" evidence="4">
    <location>
        <begin position="1"/>
        <end position="65"/>
    </location>
</feature>
<accession>A0AA43RK33</accession>
<dbReference type="InterPro" id="IPR036775">
    <property type="entry name" value="DNA_pol_Y-fam_lit_finger_sf"/>
</dbReference>
<dbReference type="PROSITE" id="PS50173">
    <property type="entry name" value="UMUC"/>
    <property type="match status" value="1"/>
</dbReference>
<dbReference type="PANTHER" id="PTHR11076">
    <property type="entry name" value="DNA REPAIR POLYMERASE UMUC / TRANSFERASE FAMILY MEMBER"/>
    <property type="match status" value="1"/>
</dbReference>